<comment type="caution">
    <text evidence="9">The sequence shown here is derived from an EMBL/GenBank/DDBJ whole genome shotgun (WGS) entry which is preliminary data.</text>
</comment>
<evidence type="ECO:0000259" key="8">
    <source>
        <dbReference type="Pfam" id="PF02665"/>
    </source>
</evidence>
<reference evidence="9 10" key="1">
    <citation type="submission" date="2016-02" db="EMBL/GenBank/DDBJ databases">
        <authorList>
            <person name="Wen L."/>
            <person name="He K."/>
            <person name="Yang H."/>
        </authorList>
    </citation>
    <scope>NUCLEOTIDE SEQUENCE [LARGE SCALE GENOMIC DNA]</scope>
    <source>
        <strain evidence="9">ShG14-8</strain>
    </source>
</reference>
<name>A0A139BV93_9PROT</name>
<dbReference type="Proteomes" id="UP000070578">
    <property type="component" value="Unassembled WGS sequence"/>
</dbReference>
<feature type="transmembrane region" description="Helical" evidence="7">
    <location>
        <begin position="6"/>
        <end position="25"/>
    </location>
</feature>
<dbReference type="PATRIC" id="fig|1796491.3.peg.1166"/>
<keyword evidence="3 7" id="KW-0812">Transmembrane</keyword>
<gene>
    <name evidence="9" type="ORF">AWT59_1065</name>
</gene>
<dbReference type="GO" id="GO:0016491">
    <property type="term" value="F:oxidoreductase activity"/>
    <property type="evidence" value="ECO:0007669"/>
    <property type="project" value="UniProtKB-KW"/>
</dbReference>
<keyword evidence="5" id="KW-0560">Oxidoreductase</keyword>
<feature type="domain" description="NarG-like" evidence="8">
    <location>
        <begin position="62"/>
        <end position="209"/>
    </location>
</feature>
<protein>
    <submittedName>
        <fullName evidence="9">Sulfite reductase, dissimilatory-type, subunit DsrM</fullName>
    </submittedName>
</protein>
<dbReference type="EMBL" id="LSLI01000018">
    <property type="protein sequence ID" value="KXS32823.1"/>
    <property type="molecule type" value="Genomic_DNA"/>
</dbReference>
<dbReference type="GO" id="GO:0005886">
    <property type="term" value="C:plasma membrane"/>
    <property type="evidence" value="ECO:0007669"/>
    <property type="project" value="UniProtKB-SubCell"/>
</dbReference>
<proteinExistence type="predicted"/>
<keyword evidence="6 7" id="KW-0472">Membrane</keyword>
<keyword evidence="2" id="KW-1003">Cell membrane</keyword>
<feature type="transmembrane region" description="Helical" evidence="7">
    <location>
        <begin position="67"/>
        <end position="85"/>
    </location>
</feature>
<dbReference type="InterPro" id="IPR036197">
    <property type="entry name" value="NarG-like_sf"/>
</dbReference>
<comment type="subcellular location">
    <subcellularLocation>
        <location evidence="1">Cell membrane</location>
        <topology evidence="1">Multi-pass membrane protein</topology>
    </subcellularLocation>
</comment>
<evidence type="ECO:0000256" key="7">
    <source>
        <dbReference type="SAM" id="Phobius"/>
    </source>
</evidence>
<evidence type="ECO:0000256" key="2">
    <source>
        <dbReference type="ARBA" id="ARBA00022475"/>
    </source>
</evidence>
<dbReference type="AlphaFoldDB" id="A0A139BV93"/>
<evidence type="ECO:0000256" key="6">
    <source>
        <dbReference type="ARBA" id="ARBA00023136"/>
    </source>
</evidence>
<feature type="transmembrane region" description="Helical" evidence="7">
    <location>
        <begin position="142"/>
        <end position="165"/>
    </location>
</feature>
<dbReference type="InterPro" id="IPR023234">
    <property type="entry name" value="NarG-like_domain"/>
</dbReference>
<feature type="transmembrane region" description="Helical" evidence="7">
    <location>
        <begin position="105"/>
        <end position="122"/>
    </location>
</feature>
<evidence type="ECO:0000313" key="9">
    <source>
        <dbReference type="EMBL" id="KXS32823.1"/>
    </source>
</evidence>
<evidence type="ECO:0000256" key="3">
    <source>
        <dbReference type="ARBA" id="ARBA00022692"/>
    </source>
</evidence>
<feature type="transmembrane region" description="Helical" evidence="7">
    <location>
        <begin position="185"/>
        <end position="203"/>
    </location>
</feature>
<keyword evidence="4 7" id="KW-1133">Transmembrane helix</keyword>
<sequence>MSTLFAILFYFVTLVFVVGTFYRIGVYTRTPAPLKIPTTPAPMNTGGVVLRMMREVFLFESLFKANLWTWGLGWLFHVSLALVLLRHLRYFTDPVWPWVAFVQPFGTYAGITMLAGVAGLWARRIFVERIRYISTPSDHLMLALFMAIAISGLTMSFFVHTDVIAVKGFMLGLMHFDLQALPSSIGLYVHLSLVALLMMIFPISKLLHAPGLFFSPGRNQVDNPREKRHIAAWAKRMESEN</sequence>
<accession>A0A139BV93</accession>
<reference evidence="9 10" key="2">
    <citation type="submission" date="2016-03" db="EMBL/GenBank/DDBJ databases">
        <title>New uncultured bacterium of the family Gallionellaceae from acid mine drainage: description and reconstruction of genome based on metagenomic analysis of microbial community.</title>
        <authorList>
            <person name="Kadnikov V."/>
            <person name="Ivasenko D."/>
            <person name="Beletsky A."/>
            <person name="Mardanov A."/>
            <person name="Danilova E."/>
            <person name="Pimenov N."/>
            <person name="Karnachuk O."/>
            <person name="Ravin N."/>
        </authorList>
    </citation>
    <scope>NUCLEOTIDE SEQUENCE [LARGE SCALE GENOMIC DNA]</scope>
    <source>
        <strain evidence="9">ShG14-8</strain>
    </source>
</reference>
<dbReference type="Pfam" id="PF02665">
    <property type="entry name" value="Nitrate_red_gam"/>
    <property type="match status" value="1"/>
</dbReference>
<dbReference type="SUPFAM" id="SSF103501">
    <property type="entry name" value="Respiratory nitrate reductase 1 gamma chain"/>
    <property type="match status" value="1"/>
</dbReference>
<dbReference type="Gene3D" id="1.20.950.20">
    <property type="entry name" value="Transmembrane di-heme cytochromes, Chain C"/>
    <property type="match status" value="1"/>
</dbReference>
<evidence type="ECO:0000313" key="10">
    <source>
        <dbReference type="Proteomes" id="UP000070578"/>
    </source>
</evidence>
<evidence type="ECO:0000256" key="5">
    <source>
        <dbReference type="ARBA" id="ARBA00023002"/>
    </source>
</evidence>
<evidence type="ECO:0000256" key="1">
    <source>
        <dbReference type="ARBA" id="ARBA00004651"/>
    </source>
</evidence>
<evidence type="ECO:0000256" key="4">
    <source>
        <dbReference type="ARBA" id="ARBA00022989"/>
    </source>
</evidence>
<organism evidence="9 10">
    <name type="scientific">Candidatus Gallionella acididurans</name>
    <dbReference type="NCBI Taxonomy" id="1796491"/>
    <lineage>
        <taxon>Bacteria</taxon>
        <taxon>Pseudomonadati</taxon>
        <taxon>Pseudomonadota</taxon>
        <taxon>Betaproteobacteria</taxon>
        <taxon>Nitrosomonadales</taxon>
        <taxon>Gallionellaceae</taxon>
        <taxon>Gallionella</taxon>
    </lineage>
</organism>